<dbReference type="PANTHER" id="PTHR21397:SF4">
    <property type="entry name" value="ER MEMBRANE PROTEIN COMPLEX SUBUNIT 10"/>
    <property type="match status" value="1"/>
</dbReference>
<comment type="subcellular location">
    <subcellularLocation>
        <location evidence="1">Endoplasmic reticulum membrane</location>
        <topology evidence="1">Single-pass type I membrane protein</topology>
    </subcellularLocation>
</comment>
<dbReference type="CDD" id="cd22209">
    <property type="entry name" value="EMC10"/>
    <property type="match status" value="1"/>
</dbReference>
<evidence type="ECO:0000256" key="5">
    <source>
        <dbReference type="ARBA" id="ARBA00022729"/>
    </source>
</evidence>
<gene>
    <name evidence="10" type="ORF">GBAR_LOCUS2079</name>
</gene>
<evidence type="ECO:0000256" key="7">
    <source>
        <dbReference type="ARBA" id="ARBA00022989"/>
    </source>
</evidence>
<reference evidence="10" key="1">
    <citation type="submission" date="2023-03" db="EMBL/GenBank/DDBJ databases">
        <authorList>
            <person name="Steffen K."/>
            <person name="Cardenas P."/>
        </authorList>
    </citation>
    <scope>NUCLEOTIDE SEQUENCE</scope>
</reference>
<proteinExistence type="inferred from homology"/>
<evidence type="ECO:0000256" key="3">
    <source>
        <dbReference type="ARBA" id="ARBA00020105"/>
    </source>
</evidence>
<evidence type="ECO:0000256" key="6">
    <source>
        <dbReference type="ARBA" id="ARBA00022824"/>
    </source>
</evidence>
<evidence type="ECO:0000256" key="2">
    <source>
        <dbReference type="ARBA" id="ARBA00007695"/>
    </source>
</evidence>
<keyword evidence="7" id="KW-1133">Transmembrane helix</keyword>
<dbReference type="Proteomes" id="UP001174909">
    <property type="component" value="Unassembled WGS sequence"/>
</dbReference>
<keyword evidence="6" id="KW-0256">Endoplasmic reticulum</keyword>
<evidence type="ECO:0000313" key="11">
    <source>
        <dbReference type="Proteomes" id="UP001174909"/>
    </source>
</evidence>
<keyword evidence="4" id="KW-0812">Transmembrane</keyword>
<keyword evidence="8" id="KW-0472">Membrane</keyword>
<accession>A0AA35R003</accession>
<dbReference type="GO" id="GO:0072546">
    <property type="term" value="C:EMC complex"/>
    <property type="evidence" value="ECO:0007669"/>
    <property type="project" value="TreeGrafter"/>
</dbReference>
<dbReference type="AlphaFoldDB" id="A0AA35R003"/>
<keyword evidence="5 9" id="KW-0732">Signal</keyword>
<evidence type="ECO:0000256" key="4">
    <source>
        <dbReference type="ARBA" id="ARBA00022692"/>
    </source>
</evidence>
<name>A0AA35R003_GEOBA</name>
<feature type="chain" id="PRO_5041335167" description="ER membrane protein complex subunit 10" evidence="9">
    <location>
        <begin position="23"/>
        <end position="174"/>
    </location>
</feature>
<comment type="caution">
    <text evidence="10">The sequence shown here is derived from an EMBL/GenBank/DDBJ whole genome shotgun (WGS) entry which is preliminary data.</text>
</comment>
<evidence type="ECO:0000256" key="8">
    <source>
        <dbReference type="ARBA" id="ARBA00023136"/>
    </source>
</evidence>
<protein>
    <recommendedName>
        <fullName evidence="3">ER membrane protein complex subunit 10</fullName>
    </recommendedName>
</protein>
<dbReference type="EMBL" id="CASHTH010000294">
    <property type="protein sequence ID" value="CAI7997147.1"/>
    <property type="molecule type" value="Genomic_DNA"/>
</dbReference>
<evidence type="ECO:0000313" key="10">
    <source>
        <dbReference type="EMBL" id="CAI7997147.1"/>
    </source>
</evidence>
<keyword evidence="11" id="KW-1185">Reference proteome</keyword>
<evidence type="ECO:0000256" key="9">
    <source>
        <dbReference type="SAM" id="SignalP"/>
    </source>
</evidence>
<sequence>MWWWWLAASLYFLVLSCSYGNAAKHSKDSGRDGAESLTLVLQHAIGDGEFSERGVASVRSLKSSTTAMSLSQNPLSHAQLDEIKSAAVSGELYRLRTLSRLKEGLTEDEESNSPGRQFVSTTISACSLVKSHLSDLIKVTGDGRGNVIGLTITTLPQPYEVDCTNPEVFEEIIV</sequence>
<dbReference type="PANTHER" id="PTHR21397">
    <property type="entry name" value="CHROMATIN COMPLEXES SUBUNIT BAP18-RELATED"/>
    <property type="match status" value="1"/>
</dbReference>
<feature type="signal peptide" evidence="9">
    <location>
        <begin position="1"/>
        <end position="22"/>
    </location>
</feature>
<organism evidence="10 11">
    <name type="scientific">Geodia barretti</name>
    <name type="common">Barrett's horny sponge</name>
    <dbReference type="NCBI Taxonomy" id="519541"/>
    <lineage>
        <taxon>Eukaryota</taxon>
        <taxon>Metazoa</taxon>
        <taxon>Porifera</taxon>
        <taxon>Demospongiae</taxon>
        <taxon>Heteroscleromorpha</taxon>
        <taxon>Tetractinellida</taxon>
        <taxon>Astrophorina</taxon>
        <taxon>Geodiidae</taxon>
        <taxon>Geodia</taxon>
    </lineage>
</organism>
<evidence type="ECO:0000256" key="1">
    <source>
        <dbReference type="ARBA" id="ARBA00004115"/>
    </source>
</evidence>
<comment type="similarity">
    <text evidence="2">Belongs to the EMC10 family.</text>
</comment>